<dbReference type="PANTHER" id="PTHR45569">
    <property type="entry name" value="SENSOR PROTEIN KDPD"/>
    <property type="match status" value="1"/>
</dbReference>
<dbReference type="PANTHER" id="PTHR45569:SF1">
    <property type="entry name" value="SENSOR PROTEIN KDPD"/>
    <property type="match status" value="1"/>
</dbReference>
<dbReference type="Gene3D" id="3.40.50.620">
    <property type="entry name" value="HUPs"/>
    <property type="match status" value="1"/>
</dbReference>
<comment type="caution">
    <text evidence="1">The sequence shown here is derived from an EMBL/GenBank/DDBJ whole genome shotgun (WGS) entry which is preliminary data.</text>
</comment>
<proteinExistence type="predicted"/>
<dbReference type="InterPro" id="IPR014729">
    <property type="entry name" value="Rossmann-like_a/b/a_fold"/>
</dbReference>
<organism evidence="1 2">
    <name type="scientific">Neobacillus driksii</name>
    <dbReference type="NCBI Taxonomy" id="3035913"/>
    <lineage>
        <taxon>Bacteria</taxon>
        <taxon>Bacillati</taxon>
        <taxon>Bacillota</taxon>
        <taxon>Bacilli</taxon>
        <taxon>Bacillales</taxon>
        <taxon>Bacillaceae</taxon>
        <taxon>Neobacillus</taxon>
    </lineage>
</organism>
<evidence type="ECO:0000313" key="2">
    <source>
        <dbReference type="Proteomes" id="UP001241748"/>
    </source>
</evidence>
<sequence length="212" mass="24076">MEKIVVCISNPYYAEKLIQRGKVLADAFNGECVVLNVLKAPFDELDFNQLQTKLMFESLADKYNVQLMSEPSKFKKTAYHIAQFAEEQKVTQIVIGQVSLSKLELMLQDSLINNLLEKLEGVDLHIVEVSREVIDSEEYDRGIAAALIKIADEFELSFKSNHNQEGKKGIFYKMSASDFSNGFFVMKHGNEHQVIKVLHGKAKKEDIDQIIS</sequence>
<dbReference type="SUPFAM" id="SSF52402">
    <property type="entry name" value="Adenine nucleotide alpha hydrolases-like"/>
    <property type="match status" value="1"/>
</dbReference>
<protein>
    <submittedName>
        <fullName evidence="1">Histidine kinase</fullName>
    </submittedName>
</protein>
<reference evidence="1 2" key="1">
    <citation type="submission" date="2024-05" db="EMBL/GenBank/DDBJ databases">
        <authorList>
            <person name="Venkateswaran K."/>
        </authorList>
    </citation>
    <scope>NUCLEOTIDE SEQUENCE [LARGE SCALE GENOMIC DNA]</scope>
    <source>
        <strain evidence="1 2">179-C4-2-HS</strain>
    </source>
</reference>
<dbReference type="GO" id="GO:0016301">
    <property type="term" value="F:kinase activity"/>
    <property type="evidence" value="ECO:0007669"/>
    <property type="project" value="UniProtKB-KW"/>
</dbReference>
<keyword evidence="2" id="KW-1185">Reference proteome</keyword>
<dbReference type="RefSeq" id="WP_306074946.1">
    <property type="nucleotide sequence ID" value="NZ_JAROBZ020000001.1"/>
</dbReference>
<keyword evidence="1" id="KW-0808">Transferase</keyword>
<dbReference type="Proteomes" id="UP001241748">
    <property type="component" value="Unassembled WGS sequence"/>
</dbReference>
<accession>A0ABV4YSA3</accession>
<evidence type="ECO:0000313" key="1">
    <source>
        <dbReference type="EMBL" id="MFB3167411.1"/>
    </source>
</evidence>
<dbReference type="EMBL" id="JAROBZ020000001">
    <property type="protein sequence ID" value="MFB3167411.1"/>
    <property type="molecule type" value="Genomic_DNA"/>
</dbReference>
<name>A0ABV4YSA3_9BACI</name>
<dbReference type="InterPro" id="IPR052023">
    <property type="entry name" value="Histidine_kinase_KdpD"/>
</dbReference>
<gene>
    <name evidence="1" type="ORF">P5G62_009840</name>
</gene>
<keyword evidence="1" id="KW-0418">Kinase</keyword>